<evidence type="ECO:0000256" key="2">
    <source>
        <dbReference type="ARBA" id="ARBA00010617"/>
    </source>
</evidence>
<dbReference type="GO" id="GO:0019748">
    <property type="term" value="P:secondary metabolic process"/>
    <property type="evidence" value="ECO:0007669"/>
    <property type="project" value="UniProtKB-ARBA"/>
</dbReference>
<evidence type="ECO:0000313" key="9">
    <source>
        <dbReference type="EMBL" id="RLM00962.1"/>
    </source>
</evidence>
<evidence type="ECO:0000256" key="7">
    <source>
        <dbReference type="ARBA" id="ARBA00023033"/>
    </source>
</evidence>
<dbReference type="GO" id="GO:0004497">
    <property type="term" value="F:monooxygenase activity"/>
    <property type="evidence" value="ECO:0007669"/>
    <property type="project" value="UniProtKB-KW"/>
</dbReference>
<dbReference type="GO" id="GO:0016705">
    <property type="term" value="F:oxidoreductase activity, acting on paired donors, with incorporation or reduction of molecular oxygen"/>
    <property type="evidence" value="ECO:0007669"/>
    <property type="project" value="InterPro"/>
</dbReference>
<dbReference type="AlphaFoldDB" id="A0A397IDN1"/>
<keyword evidence="5 8" id="KW-0560">Oxidoreductase</keyword>
<comment type="cofactor">
    <cofactor evidence="1">
        <name>heme</name>
        <dbReference type="ChEBI" id="CHEBI:30413"/>
    </cofactor>
</comment>
<dbReference type="InterPro" id="IPR017972">
    <property type="entry name" value="Cyt_P450_CS"/>
</dbReference>
<dbReference type="InterPro" id="IPR001128">
    <property type="entry name" value="Cyt_P450"/>
</dbReference>
<proteinExistence type="inferred from homology"/>
<keyword evidence="10" id="KW-1185">Reference proteome</keyword>
<evidence type="ECO:0000256" key="5">
    <source>
        <dbReference type="ARBA" id="ARBA00023002"/>
    </source>
</evidence>
<evidence type="ECO:0000313" key="10">
    <source>
        <dbReference type="Proteomes" id="UP000215289"/>
    </source>
</evidence>
<reference evidence="9 10" key="1">
    <citation type="submission" date="2018-08" db="EMBL/GenBank/DDBJ databases">
        <title>Draft genome sequences of two Aspergillus turcosus clinical strains isolated from bronchoalveolar lavage fluid: one azole-susceptible and the other azole-resistant.</title>
        <authorList>
            <person name="Parent-Michaud M."/>
            <person name="Dufresne P.J."/>
            <person name="Fournier E."/>
            <person name="Martineau C."/>
            <person name="Moreira S."/>
            <person name="Perkins V."/>
            <person name="De Repentigny L."/>
            <person name="Dufresne S.F."/>
        </authorList>
    </citation>
    <scope>NUCLEOTIDE SEQUENCE [LARGE SCALE GENOMIC DNA]</scope>
    <source>
        <strain evidence="9">HMR AF 1038</strain>
    </source>
</reference>
<keyword evidence="3 8" id="KW-0349">Heme</keyword>
<evidence type="ECO:0000256" key="8">
    <source>
        <dbReference type="RuleBase" id="RU000461"/>
    </source>
</evidence>
<dbReference type="EMBL" id="NIDN02000009">
    <property type="protein sequence ID" value="RLM00962.1"/>
    <property type="molecule type" value="Genomic_DNA"/>
</dbReference>
<comment type="caution">
    <text evidence="9">The sequence shown here is derived from an EMBL/GenBank/DDBJ whole genome shotgun (WGS) entry which is preliminary data.</text>
</comment>
<evidence type="ECO:0000256" key="3">
    <source>
        <dbReference type="ARBA" id="ARBA00022617"/>
    </source>
</evidence>
<sequence length="267" mass="29751">MPFSCGSEEVGIKGEGPPFQGVIIAQNLLTEDALVYSSTSDFIIPDAEFEALNKLDRHQRYSYPFRWGVDAFGELGAEEAERRAEEHAAKLREKARIFCIHTDNGIKTMLAPEYANELHVHHALSFGTSMRRLAHEDIKWSDGTLFPKGSSIVVSSHKMWDSVVYPNPETSGSYQSLGLRESLGHETSAQLVLPSPEHFGFGYGKHACPGRFFAANEIKIALCHILLKYDFKLADGCKPTVRKSGISLNSDPSAKLVIRWRQEEIAL</sequence>
<protein>
    <submittedName>
        <fullName evidence="9">Uncharacterized protein</fullName>
    </submittedName>
</protein>
<dbReference type="InterPro" id="IPR036396">
    <property type="entry name" value="Cyt_P450_sf"/>
</dbReference>
<evidence type="ECO:0000256" key="1">
    <source>
        <dbReference type="ARBA" id="ARBA00001971"/>
    </source>
</evidence>
<keyword evidence="6 8" id="KW-0408">Iron</keyword>
<keyword evidence="7 8" id="KW-0503">Monooxygenase</keyword>
<dbReference type="Pfam" id="PF00067">
    <property type="entry name" value="p450"/>
    <property type="match status" value="1"/>
</dbReference>
<gene>
    <name evidence="9" type="ORF">CFD26_105029</name>
</gene>
<dbReference type="GO" id="GO:0020037">
    <property type="term" value="F:heme binding"/>
    <property type="evidence" value="ECO:0007669"/>
    <property type="project" value="InterPro"/>
</dbReference>
<dbReference type="PROSITE" id="PS00086">
    <property type="entry name" value="CYTOCHROME_P450"/>
    <property type="match status" value="1"/>
</dbReference>
<dbReference type="STRING" id="1245748.A0A397IDN1"/>
<name>A0A397IDN1_9EURO</name>
<comment type="similarity">
    <text evidence="2 8">Belongs to the cytochrome P450 family.</text>
</comment>
<dbReference type="OrthoDB" id="4508624at2759"/>
<dbReference type="GO" id="GO:0005506">
    <property type="term" value="F:iron ion binding"/>
    <property type="evidence" value="ECO:0007669"/>
    <property type="project" value="InterPro"/>
</dbReference>
<dbReference type="PANTHER" id="PTHR46206:SF2">
    <property type="entry name" value="CYTOCHROME P450 MONOOXYGENASE AUSG-RELATED"/>
    <property type="match status" value="1"/>
</dbReference>
<organism evidence="9 10">
    <name type="scientific">Aspergillus turcosus</name>
    <dbReference type="NCBI Taxonomy" id="1245748"/>
    <lineage>
        <taxon>Eukaryota</taxon>
        <taxon>Fungi</taxon>
        <taxon>Dikarya</taxon>
        <taxon>Ascomycota</taxon>
        <taxon>Pezizomycotina</taxon>
        <taxon>Eurotiomycetes</taxon>
        <taxon>Eurotiomycetidae</taxon>
        <taxon>Eurotiales</taxon>
        <taxon>Aspergillaceae</taxon>
        <taxon>Aspergillus</taxon>
        <taxon>Aspergillus subgen. Fumigati</taxon>
    </lineage>
</organism>
<evidence type="ECO:0000256" key="6">
    <source>
        <dbReference type="ARBA" id="ARBA00023004"/>
    </source>
</evidence>
<dbReference type="Gene3D" id="1.10.630.10">
    <property type="entry name" value="Cytochrome P450"/>
    <property type="match status" value="1"/>
</dbReference>
<keyword evidence="4 8" id="KW-0479">Metal-binding</keyword>
<dbReference type="PANTHER" id="PTHR46206">
    <property type="entry name" value="CYTOCHROME P450"/>
    <property type="match status" value="1"/>
</dbReference>
<accession>A0A397IDN1</accession>
<dbReference type="SUPFAM" id="SSF48264">
    <property type="entry name" value="Cytochrome P450"/>
    <property type="match status" value="1"/>
</dbReference>
<dbReference type="Proteomes" id="UP000215289">
    <property type="component" value="Unassembled WGS sequence"/>
</dbReference>
<evidence type="ECO:0000256" key="4">
    <source>
        <dbReference type="ARBA" id="ARBA00022723"/>
    </source>
</evidence>